<protein>
    <submittedName>
        <fullName evidence="1">Helix-turn-helix domain-containing protein</fullName>
    </submittedName>
</protein>
<organism evidence="1 2">
    <name type="scientific">Antiquaquibacter soli</name>
    <dbReference type="NCBI Taxonomy" id="3064523"/>
    <lineage>
        <taxon>Bacteria</taxon>
        <taxon>Bacillati</taxon>
        <taxon>Actinomycetota</taxon>
        <taxon>Actinomycetes</taxon>
        <taxon>Micrococcales</taxon>
        <taxon>Microbacteriaceae</taxon>
        <taxon>Antiquaquibacter</taxon>
    </lineage>
</organism>
<evidence type="ECO:0000313" key="1">
    <source>
        <dbReference type="EMBL" id="MDO7881778.1"/>
    </source>
</evidence>
<name>A0ABT9BL83_9MICO</name>
<gene>
    <name evidence="1" type="ORF">Q5716_06005</name>
</gene>
<comment type="caution">
    <text evidence="1">The sequence shown here is derived from an EMBL/GenBank/DDBJ whole genome shotgun (WGS) entry which is preliminary data.</text>
</comment>
<sequence>MASIQDDRFYPVTEVADLIGVNYRTVLNEIHGQRLHAVAVGPKPIYRVPGWALRDYQAGRAPRPAALVASIGGAGNN</sequence>
<dbReference type="RefSeq" id="WP_305002177.1">
    <property type="nucleotide sequence ID" value="NZ_JAUQUB010000001.1"/>
</dbReference>
<proteinExistence type="predicted"/>
<dbReference type="EMBL" id="JAUQUB010000001">
    <property type="protein sequence ID" value="MDO7881778.1"/>
    <property type="molecule type" value="Genomic_DNA"/>
</dbReference>
<keyword evidence="2" id="KW-1185">Reference proteome</keyword>
<reference evidence="1 2" key="1">
    <citation type="submission" date="2023-07" db="EMBL/GenBank/DDBJ databases">
        <title>Protaetiibacter sp. nov WY-16 isolated from soil.</title>
        <authorList>
            <person name="Liu B."/>
            <person name="Wan Y."/>
        </authorList>
    </citation>
    <scope>NUCLEOTIDE SEQUENCE [LARGE SCALE GENOMIC DNA]</scope>
    <source>
        <strain evidence="1 2">WY-16</strain>
    </source>
</reference>
<dbReference type="Proteomes" id="UP001241072">
    <property type="component" value="Unassembled WGS sequence"/>
</dbReference>
<evidence type="ECO:0000313" key="2">
    <source>
        <dbReference type="Proteomes" id="UP001241072"/>
    </source>
</evidence>
<accession>A0ABT9BL83</accession>